<keyword evidence="10 15" id="KW-0521">NADP</keyword>
<dbReference type="InterPro" id="IPR016192">
    <property type="entry name" value="APOBEC/CMP_deaminase_Zn-bd"/>
</dbReference>
<evidence type="ECO:0000313" key="21">
    <source>
        <dbReference type="EMBL" id="PDO10208.1"/>
    </source>
</evidence>
<feature type="domain" description="CMP/dCMP-type deaminase" evidence="20">
    <location>
        <begin position="1"/>
        <end position="117"/>
    </location>
</feature>
<feature type="binding site" evidence="17">
    <location>
        <begin position="288"/>
        <end position="294"/>
    </location>
    <ligand>
        <name>NADP(+)</name>
        <dbReference type="ChEBI" id="CHEBI:58349"/>
    </ligand>
</feature>
<evidence type="ECO:0000256" key="12">
    <source>
        <dbReference type="ARBA" id="ARBA00023268"/>
    </source>
</evidence>
<dbReference type="Gene3D" id="3.40.430.10">
    <property type="entry name" value="Dihydrofolate Reductase, subunit A"/>
    <property type="match status" value="1"/>
</dbReference>
<evidence type="ECO:0000256" key="17">
    <source>
        <dbReference type="PIRSR" id="PIRSR006769-2"/>
    </source>
</evidence>
<feature type="binding site" evidence="17">
    <location>
        <position position="286"/>
    </location>
    <ligand>
        <name>substrate</name>
    </ligand>
</feature>
<dbReference type="CDD" id="cd01284">
    <property type="entry name" value="Riboflavin_deaminase-reductase"/>
    <property type="match status" value="1"/>
</dbReference>
<dbReference type="InterPro" id="IPR050765">
    <property type="entry name" value="Riboflavin_Biosynth_HTPR"/>
</dbReference>
<feature type="binding site" evidence="17">
    <location>
        <position position="190"/>
    </location>
    <ligand>
        <name>NADP(+)</name>
        <dbReference type="ChEBI" id="CHEBI:58349"/>
    </ligand>
</feature>
<dbReference type="PROSITE" id="PS51747">
    <property type="entry name" value="CYT_DCMP_DEAMINASES_2"/>
    <property type="match status" value="1"/>
</dbReference>
<feature type="binding site" evidence="17">
    <location>
        <position position="178"/>
    </location>
    <ligand>
        <name>substrate</name>
    </ligand>
</feature>
<feature type="binding site" evidence="17">
    <location>
        <position position="194"/>
    </location>
    <ligand>
        <name>NADP(+)</name>
        <dbReference type="ChEBI" id="CHEBI:58349"/>
    </ligand>
</feature>
<evidence type="ECO:0000256" key="5">
    <source>
        <dbReference type="ARBA" id="ARBA00007417"/>
    </source>
</evidence>
<proteinExistence type="inferred from homology"/>
<feature type="binding site" evidence="17">
    <location>
        <position position="164"/>
    </location>
    <ligand>
        <name>NADP(+)</name>
        <dbReference type="ChEBI" id="CHEBI:58349"/>
    </ligand>
</feature>
<evidence type="ECO:0000256" key="1">
    <source>
        <dbReference type="ARBA" id="ARBA00002151"/>
    </source>
</evidence>
<dbReference type="SUPFAM" id="SSF53927">
    <property type="entry name" value="Cytidine deaminase-like"/>
    <property type="match status" value="1"/>
</dbReference>
<dbReference type="PANTHER" id="PTHR38011">
    <property type="entry name" value="DIHYDROFOLATE REDUCTASE FAMILY PROTEIN (AFU_ORTHOLOGUE AFUA_8G06820)"/>
    <property type="match status" value="1"/>
</dbReference>
<evidence type="ECO:0000256" key="18">
    <source>
        <dbReference type="PIRSR" id="PIRSR006769-3"/>
    </source>
</evidence>
<comment type="catalytic activity">
    <reaction evidence="13 15">
        <text>5-amino-6-(5-phospho-D-ribitylamino)uracil + NADP(+) = 5-amino-6-(5-phospho-D-ribosylamino)uracil + NADPH + H(+)</text>
        <dbReference type="Rhea" id="RHEA:17845"/>
        <dbReference type="ChEBI" id="CHEBI:15378"/>
        <dbReference type="ChEBI" id="CHEBI:57783"/>
        <dbReference type="ChEBI" id="CHEBI:58349"/>
        <dbReference type="ChEBI" id="CHEBI:58421"/>
        <dbReference type="ChEBI" id="CHEBI:58453"/>
        <dbReference type="EC" id="1.1.1.193"/>
    </reaction>
</comment>
<feature type="binding site" evidence="18">
    <location>
        <position position="78"/>
    </location>
    <ligand>
        <name>Zn(2+)</name>
        <dbReference type="ChEBI" id="CHEBI:29105"/>
        <note>catalytic</note>
    </ligand>
</feature>
<gene>
    <name evidence="21" type="ORF">BLM47_08565</name>
</gene>
<dbReference type="NCBIfam" id="TIGR00227">
    <property type="entry name" value="ribD_Cterm"/>
    <property type="match status" value="1"/>
</dbReference>
<dbReference type="EMBL" id="MOXJ01000018">
    <property type="protein sequence ID" value="PDO10208.1"/>
    <property type="molecule type" value="Genomic_DNA"/>
</dbReference>
<dbReference type="InterPro" id="IPR011549">
    <property type="entry name" value="RibD_C"/>
</dbReference>
<feature type="binding site" evidence="17">
    <location>
        <position position="148"/>
    </location>
    <ligand>
        <name>NADP(+)</name>
        <dbReference type="ChEBI" id="CHEBI:58349"/>
    </ligand>
</feature>
<evidence type="ECO:0000256" key="16">
    <source>
        <dbReference type="PIRSR" id="PIRSR006769-1"/>
    </source>
</evidence>
<dbReference type="SUPFAM" id="SSF53597">
    <property type="entry name" value="Dihydrofolate reductase-like"/>
    <property type="match status" value="1"/>
</dbReference>
<evidence type="ECO:0000256" key="2">
    <source>
        <dbReference type="ARBA" id="ARBA00004882"/>
    </source>
</evidence>
<dbReference type="InterPro" id="IPR004794">
    <property type="entry name" value="Eubact_RibD"/>
</dbReference>
<evidence type="ECO:0000256" key="9">
    <source>
        <dbReference type="ARBA" id="ARBA00022833"/>
    </source>
</evidence>
<keyword evidence="11 15" id="KW-0560">Oxidoreductase</keyword>
<evidence type="ECO:0000256" key="10">
    <source>
        <dbReference type="ARBA" id="ARBA00022857"/>
    </source>
</evidence>
<feature type="binding site" evidence="17">
    <location>
        <position position="216"/>
    </location>
    <ligand>
        <name>NADP(+)</name>
        <dbReference type="ChEBI" id="CHEBI:58349"/>
    </ligand>
</feature>
<evidence type="ECO:0000256" key="7">
    <source>
        <dbReference type="ARBA" id="ARBA00022723"/>
    </source>
</evidence>
<keyword evidence="9 15" id="KW-0862">Zinc</keyword>
<dbReference type="UniPathway" id="UPA00275">
    <property type="reaction ID" value="UER00401"/>
</dbReference>
<comment type="function">
    <text evidence="1 15">Converts 2,5-diamino-6-(ribosylamino)-4(3h)-pyrimidinone 5'-phosphate into 5-amino-6-(ribosylamino)-2,4(1h,3h)-pyrimidinedione 5'-phosphate.</text>
</comment>
<comment type="pathway">
    <text evidence="3 15">Cofactor biosynthesis; riboflavin biosynthesis; 5-amino-6-(D-ribitylamino)uracil from GTP: step 3/4.</text>
</comment>
<feature type="binding site" evidence="17">
    <location>
        <position position="201"/>
    </location>
    <ligand>
        <name>substrate</name>
    </ligand>
</feature>
<evidence type="ECO:0000256" key="3">
    <source>
        <dbReference type="ARBA" id="ARBA00004910"/>
    </source>
</evidence>
<comment type="catalytic activity">
    <reaction evidence="14 15">
        <text>2,5-diamino-6-hydroxy-4-(5-phosphoribosylamino)-pyrimidine + H2O + H(+) = 5-amino-6-(5-phospho-D-ribosylamino)uracil + NH4(+)</text>
        <dbReference type="Rhea" id="RHEA:21868"/>
        <dbReference type="ChEBI" id="CHEBI:15377"/>
        <dbReference type="ChEBI" id="CHEBI:15378"/>
        <dbReference type="ChEBI" id="CHEBI:28938"/>
        <dbReference type="ChEBI" id="CHEBI:58453"/>
        <dbReference type="ChEBI" id="CHEBI:58614"/>
        <dbReference type="EC" id="3.5.4.26"/>
    </reaction>
</comment>
<dbReference type="FunFam" id="3.40.140.10:FF:000025">
    <property type="entry name" value="Riboflavin biosynthesis protein RibD"/>
    <property type="match status" value="1"/>
</dbReference>
<accession>A0A2A6DYR0</accession>
<dbReference type="GO" id="GO:0008835">
    <property type="term" value="F:diaminohydroxyphosphoribosylaminopyrimidine deaminase activity"/>
    <property type="evidence" value="ECO:0007669"/>
    <property type="project" value="UniProtKB-EC"/>
</dbReference>
<evidence type="ECO:0000256" key="8">
    <source>
        <dbReference type="ARBA" id="ARBA00022801"/>
    </source>
</evidence>
<feature type="active site" description="Proton donor" evidence="16">
    <location>
        <position position="46"/>
    </location>
</feature>
<evidence type="ECO:0000256" key="6">
    <source>
        <dbReference type="ARBA" id="ARBA00022619"/>
    </source>
</evidence>
<feature type="binding site" evidence="18">
    <location>
        <position position="69"/>
    </location>
    <ligand>
        <name>Zn(2+)</name>
        <dbReference type="ChEBI" id="CHEBI:29105"/>
        <note>catalytic</note>
    </ligand>
</feature>
<dbReference type="GO" id="GO:0008270">
    <property type="term" value="F:zinc ion binding"/>
    <property type="evidence" value="ECO:0007669"/>
    <property type="project" value="InterPro"/>
</dbReference>
<comment type="cofactor">
    <cofactor evidence="15 18">
        <name>Zn(2+)</name>
        <dbReference type="ChEBI" id="CHEBI:29105"/>
    </cofactor>
    <text evidence="15 18">Binds 1 zinc ion.</text>
</comment>
<dbReference type="NCBIfam" id="TIGR00326">
    <property type="entry name" value="eubact_ribD"/>
    <property type="match status" value="1"/>
</dbReference>
<feature type="binding site" evidence="17">
    <location>
        <position position="198"/>
    </location>
    <ligand>
        <name>substrate</name>
    </ligand>
</feature>
<organism evidence="21 22">
    <name type="scientific">Candidatus Reconcilbacillus cellulovorans</name>
    <dbReference type="NCBI Taxonomy" id="1906605"/>
    <lineage>
        <taxon>Bacteria</taxon>
        <taxon>Bacillati</taxon>
        <taxon>Bacillota</taxon>
        <taxon>Bacilli</taxon>
        <taxon>Bacillales</taxon>
        <taxon>Paenibacillaceae</taxon>
        <taxon>Candidatus Reconcilbacillus</taxon>
    </lineage>
</organism>
<comment type="similarity">
    <text evidence="4 15">In the N-terminal section; belongs to the cytidine and deoxycytidylate deaminase family.</text>
</comment>
<dbReference type="Gene3D" id="3.40.140.10">
    <property type="entry name" value="Cytidine Deaminase, domain 2"/>
    <property type="match status" value="1"/>
</dbReference>
<comment type="similarity">
    <text evidence="5 15">In the C-terminal section; belongs to the HTP reductase family.</text>
</comment>
<keyword evidence="6 15" id="KW-0686">Riboflavin biosynthesis</keyword>
<evidence type="ECO:0000256" key="13">
    <source>
        <dbReference type="ARBA" id="ARBA00049861"/>
    </source>
</evidence>
<dbReference type="InterPro" id="IPR002125">
    <property type="entry name" value="CMP_dCMP_dom"/>
</dbReference>
<keyword evidence="8 15" id="KW-0378">Hydrolase</keyword>
<dbReference type="Proteomes" id="UP000243688">
    <property type="component" value="Unassembled WGS sequence"/>
</dbReference>
<dbReference type="GO" id="GO:0008703">
    <property type="term" value="F:5-amino-6-(5-phosphoribosylamino)uracil reductase activity"/>
    <property type="evidence" value="ECO:0007669"/>
    <property type="project" value="UniProtKB-EC"/>
</dbReference>
<evidence type="ECO:0000256" key="15">
    <source>
        <dbReference type="PIRNR" id="PIRNR006769"/>
    </source>
</evidence>
<protein>
    <recommendedName>
        <fullName evidence="15">Riboflavin biosynthesis protein RibD</fullName>
    </recommendedName>
    <domain>
        <recommendedName>
            <fullName evidence="15">Diaminohydroxyphosphoribosylaminopyrimidine deaminase</fullName>
            <shortName evidence="15">DRAP deaminase</shortName>
            <ecNumber evidence="15">3.5.4.26</ecNumber>
        </recommendedName>
        <alternativeName>
            <fullName evidence="15">Riboflavin-specific deaminase</fullName>
        </alternativeName>
    </domain>
    <domain>
        <recommendedName>
            <fullName evidence="15">5-amino-6-(5-phosphoribosylamino)uracil reductase</fullName>
            <ecNumber evidence="15">1.1.1.193</ecNumber>
        </recommendedName>
        <alternativeName>
            <fullName evidence="15">HTP reductase</fullName>
        </alternativeName>
    </domain>
</protein>
<dbReference type="PROSITE" id="PS00903">
    <property type="entry name" value="CYT_DCMP_DEAMINASES_1"/>
    <property type="match status" value="1"/>
</dbReference>
<feature type="region of interest" description="Disordered" evidence="19">
    <location>
        <begin position="363"/>
        <end position="383"/>
    </location>
</feature>
<keyword evidence="7 15" id="KW-0479">Metal-binding</keyword>
<evidence type="ECO:0000313" key="22">
    <source>
        <dbReference type="Proteomes" id="UP000243688"/>
    </source>
</evidence>
<dbReference type="AlphaFoldDB" id="A0A2A6DYR0"/>
<dbReference type="GO" id="GO:0009231">
    <property type="term" value="P:riboflavin biosynthetic process"/>
    <property type="evidence" value="ECO:0007669"/>
    <property type="project" value="UniProtKB-UniPathway"/>
</dbReference>
<evidence type="ECO:0000259" key="20">
    <source>
        <dbReference type="PROSITE" id="PS51747"/>
    </source>
</evidence>
<evidence type="ECO:0000256" key="14">
    <source>
        <dbReference type="ARBA" id="ARBA00049886"/>
    </source>
</evidence>
<dbReference type="PANTHER" id="PTHR38011:SF7">
    <property type="entry name" value="2,5-DIAMINO-6-RIBOSYLAMINO-4(3H)-PYRIMIDINONE 5'-PHOSPHATE REDUCTASE"/>
    <property type="match status" value="1"/>
</dbReference>
<evidence type="ECO:0000256" key="4">
    <source>
        <dbReference type="ARBA" id="ARBA00005259"/>
    </source>
</evidence>
<name>A0A2A6DYR0_9BACL</name>
<dbReference type="InterPro" id="IPR024072">
    <property type="entry name" value="DHFR-like_dom_sf"/>
</dbReference>
<feature type="binding site" evidence="17">
    <location>
        <position position="162"/>
    </location>
    <ligand>
        <name>substrate</name>
    </ligand>
</feature>
<comment type="caution">
    <text evidence="21">The sequence shown here is derived from an EMBL/GenBank/DDBJ whole genome shotgun (WGS) entry which is preliminary data.</text>
</comment>
<reference evidence="21 22" key="1">
    <citation type="submission" date="2016-12" db="EMBL/GenBank/DDBJ databases">
        <title>Candidatus Reconcilibacillus cellulovorans genome.</title>
        <authorList>
            <person name="Kolinko S."/>
            <person name="Wu Y.-W."/>
            <person name="Tachea F."/>
            <person name="Denzel E."/>
            <person name="Hiras J."/>
            <person name="Baecker N."/>
            <person name="Chan L.J."/>
            <person name="Eichorst S.A."/>
            <person name="Frey D."/>
            <person name="Adams P.D."/>
            <person name="Pray T."/>
            <person name="Tanjore D."/>
            <person name="Petzold C.J."/>
            <person name="Gladden J.M."/>
            <person name="Simmons B.A."/>
            <person name="Singer S.W."/>
        </authorList>
    </citation>
    <scope>NUCLEOTIDE SEQUENCE [LARGE SCALE GENOMIC DNA]</scope>
    <source>
        <strain evidence="21">JTherm</strain>
    </source>
</reference>
<dbReference type="EC" id="1.1.1.193" evidence="15"/>
<dbReference type="EC" id="3.5.4.26" evidence="15"/>
<dbReference type="Pfam" id="PF00383">
    <property type="entry name" value="dCMP_cyt_deam_1"/>
    <property type="match status" value="1"/>
</dbReference>
<dbReference type="PIRSF" id="PIRSF006769">
    <property type="entry name" value="RibD"/>
    <property type="match status" value="1"/>
</dbReference>
<keyword evidence="12" id="KW-0511">Multifunctional enzyme</keyword>
<dbReference type="Pfam" id="PF01872">
    <property type="entry name" value="RibD_C"/>
    <property type="match status" value="1"/>
</dbReference>
<sequence length="383" mass="40637">MRLAIELASTTLGQTGVNPAVGCVVVKDGRVVGVGAHLARGGPHAEVHALQMAGPDAAGSTVYVTLEPCTHYGRTPPCCDRLIAEGVKRVVVGCLDPNPAVAGRGVEKLRAHGVEVEVGLLGGEAEKLIEMFRKYITTRMPFVTMKAAATLDGKIASKSGDSRWITGERARAFVHTLRHRHQAVMVGVDTVLADDPLLTTRLAIPALSPVRLVVDSRLRLPPDARVVKEGGARTIVLTTRQASIERAMRLNAAGAEVLRCGDGPLVDLREAMRLLGEREIGSVLLEGGGRLNGAMLDARLVDKVVLFYGPILVGGGERAPDVVRNEGADQIRDAIRLRDIEVTVFGEDVCVVGYPVYPEAEVEETGTAGVPADSAPRGSIGRR</sequence>
<dbReference type="InterPro" id="IPR016193">
    <property type="entry name" value="Cytidine_deaminase-like"/>
</dbReference>
<feature type="binding site" evidence="18">
    <location>
        <position position="44"/>
    </location>
    <ligand>
        <name>Zn(2+)</name>
        <dbReference type="ChEBI" id="CHEBI:29105"/>
        <note>catalytic</note>
    </ligand>
</feature>
<comment type="pathway">
    <text evidence="2 15">Cofactor biosynthesis; riboflavin biosynthesis; 5-amino-6-(D-ribitylamino)uracil from GTP: step 2/4.</text>
</comment>
<evidence type="ECO:0000256" key="19">
    <source>
        <dbReference type="SAM" id="MobiDB-lite"/>
    </source>
</evidence>
<dbReference type="GO" id="GO:0050661">
    <property type="term" value="F:NADP binding"/>
    <property type="evidence" value="ECO:0007669"/>
    <property type="project" value="InterPro"/>
</dbReference>
<dbReference type="InterPro" id="IPR002734">
    <property type="entry name" value="RibDG_C"/>
</dbReference>
<evidence type="ECO:0000256" key="11">
    <source>
        <dbReference type="ARBA" id="ARBA00023002"/>
    </source>
</evidence>